<sequence>MNYLKIDKEDVSNGSGLRVVLWLSGCSHKCKGCQNTQTWDNNSGILFDESAKEELFRELDKDYISGITLSGGDPLFETNLDDVLDLVNEINERYNKAQYIDADKRNKYNILMKNGNKTRLLLPKKTIWIYTGYEWEHIFSNEFHYHPLTTEKISVERWKRQQIVSQSDVLVDGRYIENKRDITIKWRGSTNQNVIDIQRSLNEKKIILWCN</sequence>
<dbReference type="PANTHER" id="PTHR30352">
    <property type="entry name" value="PYRUVATE FORMATE-LYASE-ACTIVATING ENZYME"/>
    <property type="match status" value="1"/>
</dbReference>
<dbReference type="SUPFAM" id="SSF102114">
    <property type="entry name" value="Radical SAM enzymes"/>
    <property type="match status" value="1"/>
</dbReference>
<keyword evidence="7" id="KW-0560">Oxidoreductase</keyword>
<evidence type="ECO:0000256" key="2">
    <source>
        <dbReference type="ARBA" id="ARBA00022485"/>
    </source>
</evidence>
<dbReference type="Pfam" id="PF13353">
    <property type="entry name" value="Fer4_12"/>
    <property type="match status" value="2"/>
</dbReference>
<dbReference type="AlphaFoldDB" id="A0A9X5H5Q2"/>
<evidence type="ECO:0000256" key="3">
    <source>
        <dbReference type="ARBA" id="ARBA00022691"/>
    </source>
</evidence>
<gene>
    <name evidence="8" type="ORF">FMM80_00540</name>
</gene>
<evidence type="ECO:0000256" key="7">
    <source>
        <dbReference type="PIRNR" id="PIRNR000368"/>
    </source>
</evidence>
<accession>A0A9X5H5Q2</accession>
<evidence type="ECO:0000256" key="5">
    <source>
        <dbReference type="ARBA" id="ARBA00023004"/>
    </source>
</evidence>
<organism evidence="8 9">
    <name type="scientific">Schaedlerella arabinosiphila</name>
    <dbReference type="NCBI Taxonomy" id="2044587"/>
    <lineage>
        <taxon>Bacteria</taxon>
        <taxon>Bacillati</taxon>
        <taxon>Bacillota</taxon>
        <taxon>Clostridia</taxon>
        <taxon>Lachnospirales</taxon>
        <taxon>Lachnospiraceae</taxon>
        <taxon>Schaedlerella</taxon>
    </lineage>
</organism>
<dbReference type="Proteomes" id="UP000474104">
    <property type="component" value="Unassembled WGS sequence"/>
</dbReference>
<dbReference type="InterPro" id="IPR034457">
    <property type="entry name" value="Organic_radical-activating"/>
</dbReference>
<reference evidence="8 9" key="1">
    <citation type="submission" date="2019-07" db="EMBL/GenBank/DDBJ databases">
        <title>Draft genome sequences of 15 bacterial species constituting the stable defined intestinal microbiota of the GM15 gnotobiotic mouse model.</title>
        <authorList>
            <person name="Elie C."/>
            <person name="Mathieu A."/>
            <person name="Saliou A."/>
            <person name="Darnaud M."/>
            <person name="Leulier F."/>
            <person name="Tamellini A."/>
        </authorList>
    </citation>
    <scope>NUCLEOTIDE SEQUENCE [LARGE SCALE GENOMIC DNA]</scope>
    <source>
        <strain evidence="9">ASF 502</strain>
    </source>
</reference>
<comment type="function">
    <text evidence="7">Activation of anaerobic ribonucleoside-triphosphate reductase under anaerobic conditions by generation of an organic free radical, using S-adenosylmethionine and reduced flavodoxin as cosubstrates to produce 5'-deoxy-adenosine.</text>
</comment>
<dbReference type="InterPro" id="IPR058240">
    <property type="entry name" value="rSAM_sf"/>
</dbReference>
<dbReference type="PANTHER" id="PTHR30352:SF2">
    <property type="entry name" value="ANAEROBIC RIBONUCLEOSIDE-TRIPHOSPHATE REDUCTASE-ACTIVATING PROTEIN"/>
    <property type="match status" value="1"/>
</dbReference>
<dbReference type="RefSeq" id="WP_162205259.1">
    <property type="nucleotide sequence ID" value="NZ_VIRB01000003.1"/>
</dbReference>
<dbReference type="InterPro" id="IPR013785">
    <property type="entry name" value="Aldolase_TIM"/>
</dbReference>
<evidence type="ECO:0000313" key="8">
    <source>
        <dbReference type="EMBL" id="NDO67301.1"/>
    </source>
</evidence>
<dbReference type="EC" id="1.97.1.-" evidence="7"/>
<keyword evidence="4" id="KW-0479">Metal-binding</keyword>
<keyword evidence="2" id="KW-0004">4Fe-4S</keyword>
<dbReference type="InterPro" id="IPR007197">
    <property type="entry name" value="rSAM"/>
</dbReference>
<proteinExistence type="inferred from homology"/>
<keyword evidence="3" id="KW-0949">S-adenosyl-L-methionine</keyword>
<dbReference type="GO" id="GO:0051539">
    <property type="term" value="F:4 iron, 4 sulfur cluster binding"/>
    <property type="evidence" value="ECO:0007669"/>
    <property type="project" value="UniProtKB-KW"/>
</dbReference>
<evidence type="ECO:0000313" key="9">
    <source>
        <dbReference type="Proteomes" id="UP000474104"/>
    </source>
</evidence>
<evidence type="ECO:0000256" key="4">
    <source>
        <dbReference type="ARBA" id="ARBA00022723"/>
    </source>
</evidence>
<dbReference type="SFLD" id="SFLDS00029">
    <property type="entry name" value="Radical_SAM"/>
    <property type="match status" value="1"/>
</dbReference>
<name>A0A9X5H5Q2_9FIRM</name>
<keyword evidence="5" id="KW-0408">Iron</keyword>
<evidence type="ECO:0000256" key="6">
    <source>
        <dbReference type="ARBA" id="ARBA00023014"/>
    </source>
</evidence>
<keyword evidence="6" id="KW-0411">Iron-sulfur</keyword>
<evidence type="ECO:0000256" key="1">
    <source>
        <dbReference type="ARBA" id="ARBA00001966"/>
    </source>
</evidence>
<comment type="cofactor">
    <cofactor evidence="1">
        <name>[4Fe-4S] cluster</name>
        <dbReference type="ChEBI" id="CHEBI:49883"/>
    </cofactor>
</comment>
<dbReference type="EMBL" id="VIRB01000003">
    <property type="protein sequence ID" value="NDO67301.1"/>
    <property type="molecule type" value="Genomic_DNA"/>
</dbReference>
<dbReference type="Gene3D" id="3.20.20.70">
    <property type="entry name" value="Aldolase class I"/>
    <property type="match status" value="1"/>
</dbReference>
<comment type="caution">
    <text evidence="8">The sequence shown here is derived from an EMBL/GenBank/DDBJ whole genome shotgun (WGS) entry which is preliminary data.</text>
</comment>
<dbReference type="CDD" id="cd01335">
    <property type="entry name" value="Radical_SAM"/>
    <property type="match status" value="1"/>
</dbReference>
<dbReference type="GO" id="GO:0046872">
    <property type="term" value="F:metal ion binding"/>
    <property type="evidence" value="ECO:0007669"/>
    <property type="project" value="UniProtKB-KW"/>
</dbReference>
<dbReference type="GO" id="GO:0043365">
    <property type="term" value="F:[formate-C-acetyltransferase]-activating enzyme activity"/>
    <property type="evidence" value="ECO:0007669"/>
    <property type="project" value="InterPro"/>
</dbReference>
<dbReference type="PIRSF" id="PIRSF000368">
    <property type="entry name" value="NrdG"/>
    <property type="match status" value="1"/>
</dbReference>
<protein>
    <recommendedName>
        <fullName evidence="7">Anaerobic ribonucleoside-triphosphate reductase-activating protein</fullName>
        <ecNumber evidence="7">1.97.1.-</ecNumber>
    </recommendedName>
</protein>
<comment type="similarity">
    <text evidence="7">Belongs to the organic radical-activating enzymes family.</text>
</comment>
<dbReference type="InterPro" id="IPR012837">
    <property type="entry name" value="NrdG"/>
</dbReference>
<dbReference type="GO" id="GO:0004748">
    <property type="term" value="F:ribonucleoside-diphosphate reductase activity, thioredoxin disulfide as acceptor"/>
    <property type="evidence" value="ECO:0007669"/>
    <property type="project" value="TreeGrafter"/>
</dbReference>